<dbReference type="Gene3D" id="3.40.430.10">
    <property type="entry name" value="Dihydrofolate Reductase, subunit A"/>
    <property type="match status" value="1"/>
</dbReference>
<sequence>MGRIVVSENLSLDGVVQDPTGDEGTDRGGWFTRISGADRAAWGELEAAEAFAAEALLFGRRGFEFFAARWPARSTSWANRLNTMPKYVVTSTLTDVSAWGNTTILGGDMPAAVSHLKDALRGDIVVYASGTLVRALLEHDLIDELRLTIFPVIAGAGTRLFGETAAMRQLALINTRTIGDGLAHLVYQA</sequence>
<dbReference type="Pfam" id="PF01872">
    <property type="entry name" value="RibD_C"/>
    <property type="match status" value="1"/>
</dbReference>
<evidence type="ECO:0000313" key="2">
    <source>
        <dbReference type="EMBL" id="OAT67658.1"/>
    </source>
</evidence>
<dbReference type="GO" id="GO:0008703">
    <property type="term" value="F:5-amino-6-(5-phosphoribosylamino)uracil reductase activity"/>
    <property type="evidence" value="ECO:0007669"/>
    <property type="project" value="InterPro"/>
</dbReference>
<dbReference type="InterPro" id="IPR002734">
    <property type="entry name" value="RibDG_C"/>
</dbReference>
<dbReference type="GO" id="GO:0009231">
    <property type="term" value="P:riboflavin biosynthetic process"/>
    <property type="evidence" value="ECO:0007669"/>
    <property type="project" value="InterPro"/>
</dbReference>
<evidence type="ECO:0000259" key="1">
    <source>
        <dbReference type="Pfam" id="PF01872"/>
    </source>
</evidence>
<comment type="caution">
    <text evidence="2">The sequence shown here is derived from an EMBL/GenBank/DDBJ whole genome shotgun (WGS) entry which is preliminary data.</text>
</comment>
<dbReference type="PANTHER" id="PTHR38011">
    <property type="entry name" value="DIHYDROFOLATE REDUCTASE FAMILY PROTEIN (AFU_ORTHOLOGUE AFUA_8G06820)"/>
    <property type="match status" value="1"/>
</dbReference>
<accession>A0A179V6W6</accession>
<organism evidence="2 3">
    <name type="scientific">Mycobacteroides immunogenum</name>
    <dbReference type="NCBI Taxonomy" id="83262"/>
    <lineage>
        <taxon>Bacteria</taxon>
        <taxon>Bacillati</taxon>
        <taxon>Actinomycetota</taxon>
        <taxon>Actinomycetes</taxon>
        <taxon>Mycobacteriales</taxon>
        <taxon>Mycobacteriaceae</taxon>
        <taxon>Mycobacteroides</taxon>
    </lineage>
</organism>
<dbReference type="EMBL" id="LQYE01000028">
    <property type="protein sequence ID" value="OAT67658.1"/>
    <property type="molecule type" value="Genomic_DNA"/>
</dbReference>
<dbReference type="RefSeq" id="WP_064631488.1">
    <property type="nucleotide sequence ID" value="NZ_LQYE01000028.1"/>
</dbReference>
<dbReference type="PANTHER" id="PTHR38011:SF11">
    <property type="entry name" value="2,5-DIAMINO-6-RIBOSYLAMINO-4(3H)-PYRIMIDINONE 5'-PHOSPHATE REDUCTASE"/>
    <property type="match status" value="1"/>
</dbReference>
<gene>
    <name evidence="2" type="ORF">AWB85_10900</name>
</gene>
<feature type="domain" description="Bacterial bifunctional deaminase-reductase C-terminal" evidence="1">
    <location>
        <begin position="5"/>
        <end position="182"/>
    </location>
</feature>
<dbReference type="InterPro" id="IPR050765">
    <property type="entry name" value="Riboflavin_Biosynth_HTPR"/>
</dbReference>
<evidence type="ECO:0000313" key="3">
    <source>
        <dbReference type="Proteomes" id="UP000186919"/>
    </source>
</evidence>
<dbReference type="InterPro" id="IPR024072">
    <property type="entry name" value="DHFR-like_dom_sf"/>
</dbReference>
<reference evidence="2 3" key="1">
    <citation type="submission" date="2016-01" db="EMBL/GenBank/DDBJ databases">
        <title>Mycobacterium immunogenum strain CD11_6 genome sequencing and assembly.</title>
        <authorList>
            <person name="Kaur G."/>
            <person name="Nair G.R."/>
            <person name="Mayilraj S."/>
        </authorList>
    </citation>
    <scope>NUCLEOTIDE SEQUENCE [LARGE SCALE GENOMIC DNA]</scope>
    <source>
        <strain evidence="2 3">CD11-6</strain>
    </source>
</reference>
<protein>
    <submittedName>
        <fullName evidence="2">Deaminase</fullName>
    </submittedName>
</protein>
<dbReference type="Proteomes" id="UP000186919">
    <property type="component" value="Unassembled WGS sequence"/>
</dbReference>
<dbReference type="SUPFAM" id="SSF53597">
    <property type="entry name" value="Dihydrofolate reductase-like"/>
    <property type="match status" value="1"/>
</dbReference>
<dbReference type="AlphaFoldDB" id="A0A179V6W6"/>
<name>A0A179V6W6_9MYCO</name>
<proteinExistence type="predicted"/>